<comment type="caution">
    <text evidence="2">The sequence shown here is derived from an EMBL/GenBank/DDBJ whole genome shotgun (WGS) entry which is preliminary data.</text>
</comment>
<gene>
    <name evidence="2" type="ORF">CR103_20420</name>
</gene>
<keyword evidence="1" id="KW-0732">Signal</keyword>
<organism evidence="2 3">
    <name type="scientific">Massilia psychrophila</name>
    <dbReference type="NCBI Taxonomy" id="1603353"/>
    <lineage>
        <taxon>Bacteria</taxon>
        <taxon>Pseudomonadati</taxon>
        <taxon>Pseudomonadota</taxon>
        <taxon>Betaproteobacteria</taxon>
        <taxon>Burkholderiales</taxon>
        <taxon>Oxalobacteraceae</taxon>
        <taxon>Telluria group</taxon>
        <taxon>Massilia</taxon>
    </lineage>
</organism>
<feature type="chain" id="PRO_5013735352" description="DUF3617 domain-containing protein" evidence="1">
    <location>
        <begin position="21"/>
        <end position="127"/>
    </location>
</feature>
<accession>A0A2G8SW47</accession>
<evidence type="ECO:0000256" key="1">
    <source>
        <dbReference type="SAM" id="SignalP"/>
    </source>
</evidence>
<dbReference type="Proteomes" id="UP000228593">
    <property type="component" value="Unassembled WGS sequence"/>
</dbReference>
<keyword evidence="3" id="KW-1185">Reference proteome</keyword>
<dbReference type="EMBL" id="PDOB01000052">
    <property type="protein sequence ID" value="PIL38007.1"/>
    <property type="molecule type" value="Genomic_DNA"/>
</dbReference>
<proteinExistence type="predicted"/>
<sequence length="127" mass="13996">MRRHLALIVATTLLFSLAYADTKKPWDGSYKPFNGEYLVYSGDLGEQQAPTKADRKVSFMVEGPLAKEMFESIGPDQKDACGTLSGLRVRQKGDLDCTYDKDHPSAPYTCHFGLNLRTGKSISGSIC</sequence>
<evidence type="ECO:0000313" key="2">
    <source>
        <dbReference type="EMBL" id="PIL38007.1"/>
    </source>
</evidence>
<name>A0A2G8SW47_9BURK</name>
<feature type="signal peptide" evidence="1">
    <location>
        <begin position="1"/>
        <end position="20"/>
    </location>
</feature>
<dbReference type="AlphaFoldDB" id="A0A2G8SW47"/>
<protein>
    <recommendedName>
        <fullName evidence="4">DUF3617 domain-containing protein</fullName>
    </recommendedName>
</protein>
<evidence type="ECO:0008006" key="4">
    <source>
        <dbReference type="Google" id="ProtNLM"/>
    </source>
</evidence>
<dbReference type="OrthoDB" id="8704355at2"/>
<reference evidence="2 3" key="1">
    <citation type="submission" date="2017-10" db="EMBL/GenBank/DDBJ databases">
        <title>Massilia psychrophilum sp. nov., a novel purple-pigmented bacterium isolated from Tianshan glacier, Xinjiang Municipality, China.</title>
        <authorList>
            <person name="Wang H."/>
        </authorList>
    </citation>
    <scope>NUCLEOTIDE SEQUENCE [LARGE SCALE GENOMIC DNA]</scope>
    <source>
        <strain evidence="2 3">JCM 30813</strain>
    </source>
</reference>
<evidence type="ECO:0000313" key="3">
    <source>
        <dbReference type="Proteomes" id="UP000228593"/>
    </source>
</evidence>